<reference evidence="1" key="1">
    <citation type="submission" date="2020-02" db="EMBL/GenBank/DDBJ databases">
        <authorList>
            <person name="Meier V. D."/>
        </authorList>
    </citation>
    <scope>NUCLEOTIDE SEQUENCE</scope>
    <source>
        <strain evidence="1">AVDCRST_MAG77</strain>
    </source>
</reference>
<evidence type="ECO:0000313" key="1">
    <source>
        <dbReference type="EMBL" id="CAA9209714.1"/>
    </source>
</evidence>
<protein>
    <submittedName>
        <fullName evidence="1">Uncharacterized protein</fullName>
    </submittedName>
</protein>
<name>A0A6J4GYY9_9CHLR</name>
<dbReference type="EMBL" id="CADCTC010000001">
    <property type="protein sequence ID" value="CAA9209714.1"/>
    <property type="molecule type" value="Genomic_DNA"/>
</dbReference>
<gene>
    <name evidence="1" type="ORF">AVDCRST_MAG77-1971</name>
</gene>
<organism evidence="1">
    <name type="scientific">uncultured Chloroflexota bacterium</name>
    <dbReference type="NCBI Taxonomy" id="166587"/>
    <lineage>
        <taxon>Bacteria</taxon>
        <taxon>Bacillati</taxon>
        <taxon>Chloroflexota</taxon>
        <taxon>environmental samples</taxon>
    </lineage>
</organism>
<dbReference type="AlphaFoldDB" id="A0A6J4GYY9"/>
<proteinExistence type="predicted"/>
<accession>A0A6J4GYY9</accession>
<sequence length="111" mass="11879">MQVQGASPVVRVALSGVSRDLETLALRVGQRILADVLVAADAATGRAILSLAGRRVEAQTPDGLRQGEVVRLVVSEVFPDRLVLRLDQAPVVRCARHARRRWHGRAVAAGG</sequence>